<organism evidence="6 7">
    <name type="scientific">Anoxynatronum sibiricum</name>
    <dbReference type="NCBI Taxonomy" id="210623"/>
    <lineage>
        <taxon>Bacteria</taxon>
        <taxon>Bacillati</taxon>
        <taxon>Bacillota</taxon>
        <taxon>Clostridia</taxon>
        <taxon>Eubacteriales</taxon>
        <taxon>Clostridiaceae</taxon>
        <taxon>Anoxynatronum</taxon>
    </lineage>
</organism>
<dbReference type="PANTHER" id="PTHR47506">
    <property type="entry name" value="TRANSCRIPTIONAL REGULATORY PROTEIN"/>
    <property type="match status" value="1"/>
</dbReference>
<dbReference type="Gene3D" id="1.10.357.10">
    <property type="entry name" value="Tetracycline Repressor, domain 2"/>
    <property type="match status" value="1"/>
</dbReference>
<dbReference type="PROSITE" id="PS50977">
    <property type="entry name" value="HTH_TETR_2"/>
    <property type="match status" value="1"/>
</dbReference>
<evidence type="ECO:0000256" key="2">
    <source>
        <dbReference type="ARBA" id="ARBA00023125"/>
    </source>
</evidence>
<keyword evidence="7" id="KW-1185">Reference proteome</keyword>
<comment type="caution">
    <text evidence="6">The sequence shown here is derived from an EMBL/GenBank/DDBJ whole genome shotgun (WGS) entry which is preliminary data.</text>
</comment>
<name>A0ABU9VZ09_9CLOT</name>
<accession>A0ABU9VZ09</accession>
<reference evidence="6 7" key="1">
    <citation type="submission" date="2024-04" db="EMBL/GenBank/DDBJ databases">
        <title>Genome sequencing and metabolic network reconstruction of aminoacids and betaine degradation by Anoxynatronum sibiricum.</title>
        <authorList>
            <person name="Detkova E.N."/>
            <person name="Boltjanskaja Y.V."/>
            <person name="Mardanov A.V."/>
            <person name="Kevbrin V."/>
        </authorList>
    </citation>
    <scope>NUCLEOTIDE SEQUENCE [LARGE SCALE GENOMIC DNA]</scope>
    <source>
        <strain evidence="6 7">Z-7981</strain>
    </source>
</reference>
<dbReference type="EMBL" id="JBCITM010000018">
    <property type="protein sequence ID" value="MEN1761591.1"/>
    <property type="molecule type" value="Genomic_DNA"/>
</dbReference>
<protein>
    <submittedName>
        <fullName evidence="6">TetR/AcrR family transcriptional regulator</fullName>
    </submittedName>
</protein>
<feature type="DNA-binding region" description="H-T-H motif" evidence="4">
    <location>
        <begin position="30"/>
        <end position="49"/>
    </location>
</feature>
<keyword evidence="3" id="KW-0804">Transcription</keyword>
<dbReference type="InterPro" id="IPR001647">
    <property type="entry name" value="HTH_TetR"/>
</dbReference>
<evidence type="ECO:0000313" key="7">
    <source>
        <dbReference type="Proteomes" id="UP001407405"/>
    </source>
</evidence>
<dbReference type="SUPFAM" id="SSF46689">
    <property type="entry name" value="Homeodomain-like"/>
    <property type="match status" value="1"/>
</dbReference>
<keyword evidence="2 4" id="KW-0238">DNA-binding</keyword>
<keyword evidence="1" id="KW-0805">Transcription regulation</keyword>
<dbReference type="Proteomes" id="UP001407405">
    <property type="component" value="Unassembled WGS sequence"/>
</dbReference>
<dbReference type="Pfam" id="PF00440">
    <property type="entry name" value="TetR_N"/>
    <property type="match status" value="1"/>
</dbReference>
<sequence length="211" mass="24649">MPRKSSEERKKEIWQAAKGVFLEKGYEKATMEDIIARTSLSKGGMYHYYSRTKDILFDILWFHNETYLAINIEQGIFEKEVTPEEQQELMLDTIVEKMCTTTPDRKLFAIFMAQMAHDPEMEAVFLKLEDYFLKGLCHRLGIQGDPREYPQLCFISRTINGFTLFQNLLPHPELLSERREVVRQLIRQQLQVLFSGLESAVTTASDERSDL</sequence>
<dbReference type="PANTHER" id="PTHR47506:SF1">
    <property type="entry name" value="HTH-TYPE TRANSCRIPTIONAL REGULATOR YJDC"/>
    <property type="match status" value="1"/>
</dbReference>
<proteinExistence type="predicted"/>
<evidence type="ECO:0000256" key="3">
    <source>
        <dbReference type="ARBA" id="ARBA00023163"/>
    </source>
</evidence>
<dbReference type="RefSeq" id="WP_343186879.1">
    <property type="nucleotide sequence ID" value="NZ_JBCITM010000018.1"/>
</dbReference>
<evidence type="ECO:0000313" key="6">
    <source>
        <dbReference type="EMBL" id="MEN1761591.1"/>
    </source>
</evidence>
<evidence type="ECO:0000256" key="1">
    <source>
        <dbReference type="ARBA" id="ARBA00023015"/>
    </source>
</evidence>
<evidence type="ECO:0000256" key="4">
    <source>
        <dbReference type="PROSITE-ProRule" id="PRU00335"/>
    </source>
</evidence>
<evidence type="ECO:0000259" key="5">
    <source>
        <dbReference type="PROSITE" id="PS50977"/>
    </source>
</evidence>
<feature type="domain" description="HTH tetR-type" evidence="5">
    <location>
        <begin position="7"/>
        <end position="67"/>
    </location>
</feature>
<dbReference type="InterPro" id="IPR009057">
    <property type="entry name" value="Homeodomain-like_sf"/>
</dbReference>
<gene>
    <name evidence="6" type="ORF">AAIG11_13975</name>
</gene>